<dbReference type="AlphaFoldDB" id="A0A067SDM0"/>
<dbReference type="Pfam" id="PF20415">
    <property type="entry name" value="DUF6699"/>
    <property type="match status" value="1"/>
</dbReference>
<sequence length="162" mass="19071">MITRNHRHISFQTLCEPATSPPLGFMTIQTPYSPWTIKIHAFLGPYITLEDIFCAIYRSLRTSITLSEFYWFSSQSSHSYATRAYKQRYRRHSSSRVYEEEKRHGMKRVDFLLGHSSFLGISNTCCQLNKWQLNVHRWPIGSTKVFRLRGILRRSNHLPVTS</sequence>
<dbReference type="STRING" id="685588.A0A067SDM0"/>
<name>A0A067SDM0_GALM3</name>
<feature type="domain" description="DUF6699" evidence="1">
    <location>
        <begin position="8"/>
        <end position="123"/>
    </location>
</feature>
<organism evidence="2 3">
    <name type="scientific">Galerina marginata (strain CBS 339.88)</name>
    <dbReference type="NCBI Taxonomy" id="685588"/>
    <lineage>
        <taxon>Eukaryota</taxon>
        <taxon>Fungi</taxon>
        <taxon>Dikarya</taxon>
        <taxon>Basidiomycota</taxon>
        <taxon>Agaricomycotina</taxon>
        <taxon>Agaricomycetes</taxon>
        <taxon>Agaricomycetidae</taxon>
        <taxon>Agaricales</taxon>
        <taxon>Agaricineae</taxon>
        <taxon>Strophariaceae</taxon>
        <taxon>Galerina</taxon>
    </lineage>
</organism>
<keyword evidence="3" id="KW-1185">Reference proteome</keyword>
<evidence type="ECO:0000259" key="1">
    <source>
        <dbReference type="Pfam" id="PF20415"/>
    </source>
</evidence>
<reference evidence="3" key="1">
    <citation type="journal article" date="2014" name="Proc. Natl. Acad. Sci. U.S.A.">
        <title>Extensive sampling of basidiomycete genomes demonstrates inadequacy of the white-rot/brown-rot paradigm for wood decay fungi.</title>
        <authorList>
            <person name="Riley R."/>
            <person name="Salamov A.A."/>
            <person name="Brown D.W."/>
            <person name="Nagy L.G."/>
            <person name="Floudas D."/>
            <person name="Held B.W."/>
            <person name="Levasseur A."/>
            <person name="Lombard V."/>
            <person name="Morin E."/>
            <person name="Otillar R."/>
            <person name="Lindquist E.A."/>
            <person name="Sun H."/>
            <person name="LaButti K.M."/>
            <person name="Schmutz J."/>
            <person name="Jabbour D."/>
            <person name="Luo H."/>
            <person name="Baker S.E."/>
            <person name="Pisabarro A.G."/>
            <person name="Walton J.D."/>
            <person name="Blanchette R.A."/>
            <person name="Henrissat B."/>
            <person name="Martin F."/>
            <person name="Cullen D."/>
            <person name="Hibbett D.S."/>
            <person name="Grigoriev I.V."/>
        </authorList>
    </citation>
    <scope>NUCLEOTIDE SEQUENCE [LARGE SCALE GENOMIC DNA]</scope>
    <source>
        <strain evidence="3">CBS 339.88</strain>
    </source>
</reference>
<protein>
    <recommendedName>
        <fullName evidence="1">DUF6699 domain-containing protein</fullName>
    </recommendedName>
</protein>
<dbReference type="OrthoDB" id="3172906at2759"/>
<dbReference type="EMBL" id="KL142405">
    <property type="protein sequence ID" value="KDR68966.1"/>
    <property type="molecule type" value="Genomic_DNA"/>
</dbReference>
<gene>
    <name evidence="2" type="ORF">GALMADRAFT_77945</name>
</gene>
<evidence type="ECO:0000313" key="3">
    <source>
        <dbReference type="Proteomes" id="UP000027222"/>
    </source>
</evidence>
<dbReference type="Proteomes" id="UP000027222">
    <property type="component" value="Unassembled WGS sequence"/>
</dbReference>
<dbReference type="HOGENOM" id="CLU_085813_1_0_1"/>
<dbReference type="InterPro" id="IPR046522">
    <property type="entry name" value="DUF6699"/>
</dbReference>
<proteinExistence type="predicted"/>
<accession>A0A067SDM0</accession>
<evidence type="ECO:0000313" key="2">
    <source>
        <dbReference type="EMBL" id="KDR68966.1"/>
    </source>
</evidence>